<keyword evidence="1" id="KW-1133">Transmembrane helix</keyword>
<dbReference type="STRING" id="1400863.BN873_720009"/>
<name>W6MC76_9GAMM</name>
<dbReference type="Pfam" id="PF04955">
    <property type="entry name" value="HupE_UreJ"/>
    <property type="match status" value="1"/>
</dbReference>
<reference evidence="2" key="2">
    <citation type="submission" date="2014-03" db="EMBL/GenBank/DDBJ databases">
        <title>Candidatus Competibacter-lineage genomes retrieved from metagenomes reveal functional metabolic diversity.</title>
        <authorList>
            <person name="McIlroy S.J."/>
            <person name="Albertsen M."/>
            <person name="Andresen E.K."/>
            <person name="Saunders A.M."/>
            <person name="Kristiansen R."/>
            <person name="Stokholm-Bjerregaard M."/>
            <person name="Nielsen K.L."/>
            <person name="Nielsen P.H."/>
        </authorList>
    </citation>
    <scope>NUCLEOTIDE SEQUENCE</scope>
    <source>
        <strain evidence="2">Run_A_D11</strain>
    </source>
</reference>
<dbReference type="OrthoDB" id="9808192at2"/>
<feature type="transmembrane region" description="Helical" evidence="1">
    <location>
        <begin position="65"/>
        <end position="86"/>
    </location>
</feature>
<organism evidence="2 3">
    <name type="scientific">Candidatus Competibacter denitrificans Run_A_D11</name>
    <dbReference type="NCBI Taxonomy" id="1400863"/>
    <lineage>
        <taxon>Bacteria</taxon>
        <taxon>Pseudomonadati</taxon>
        <taxon>Pseudomonadota</taxon>
        <taxon>Gammaproteobacteria</taxon>
        <taxon>Candidatus Competibacteraceae</taxon>
        <taxon>Candidatus Competibacter</taxon>
    </lineage>
</organism>
<keyword evidence="1" id="KW-0812">Transmembrane</keyword>
<comment type="caution">
    <text evidence="2">The sequence shown here is derived from an EMBL/GenBank/DDBJ whole genome shotgun (WGS) entry which is preliminary data.</text>
</comment>
<gene>
    <name evidence="2" type="ORF">BN873_720009</name>
</gene>
<sequence>MRFYLSDKRWLLGLLLLGLGNSVQAHTGVSHSDFFAGLSHPVSGLDHVLAMIAVGLWATQLGNRALWCAPLAFVATMALGGLLGLTGIPLPLVELGIAGSVLILGGLIAFASRLPLAASMVLVGVFALFHGYAHGAERVAGSTTLWYSVGFMLTTALLHGAGIGSGLLAQRGVSARLLRLGGAAIAASGMLLLVG</sequence>
<protein>
    <submittedName>
        <fullName evidence="2">HupE/UreJ protein</fullName>
    </submittedName>
</protein>
<proteinExistence type="predicted"/>
<reference evidence="2" key="1">
    <citation type="submission" date="2013-07" db="EMBL/GenBank/DDBJ databases">
        <authorList>
            <person name="McIlroy S."/>
        </authorList>
    </citation>
    <scope>NUCLEOTIDE SEQUENCE [LARGE SCALE GENOMIC DNA]</scope>
    <source>
        <strain evidence="2">Run_A_D11</strain>
    </source>
</reference>
<dbReference type="EMBL" id="CBTJ020000083">
    <property type="protein sequence ID" value="CDI03915.1"/>
    <property type="molecule type" value="Genomic_DNA"/>
</dbReference>
<feature type="transmembrane region" description="Helical" evidence="1">
    <location>
        <begin position="116"/>
        <end position="133"/>
    </location>
</feature>
<dbReference type="Proteomes" id="UP000035760">
    <property type="component" value="Unassembled WGS sequence"/>
</dbReference>
<dbReference type="PIRSF" id="PIRSF016919">
    <property type="entry name" value="HupE_UreJ"/>
    <property type="match status" value="1"/>
</dbReference>
<feature type="transmembrane region" description="Helical" evidence="1">
    <location>
        <begin position="145"/>
        <end position="169"/>
    </location>
</feature>
<keyword evidence="1" id="KW-0472">Membrane</keyword>
<evidence type="ECO:0000256" key="1">
    <source>
        <dbReference type="SAM" id="Phobius"/>
    </source>
</evidence>
<keyword evidence="3" id="KW-1185">Reference proteome</keyword>
<feature type="transmembrane region" description="Helical" evidence="1">
    <location>
        <begin position="92"/>
        <end position="111"/>
    </location>
</feature>
<evidence type="ECO:0000313" key="2">
    <source>
        <dbReference type="EMBL" id="CDI03915.1"/>
    </source>
</evidence>
<dbReference type="AlphaFoldDB" id="W6MC76"/>
<dbReference type="RefSeq" id="WP_048675306.1">
    <property type="nucleotide sequence ID" value="NZ_CBTJ020000083.1"/>
</dbReference>
<accession>W6MC76</accession>
<evidence type="ECO:0000313" key="3">
    <source>
        <dbReference type="Proteomes" id="UP000035760"/>
    </source>
</evidence>
<dbReference type="InterPro" id="IPR007038">
    <property type="entry name" value="HupE_UreJ"/>
</dbReference>
<feature type="transmembrane region" description="Helical" evidence="1">
    <location>
        <begin position="176"/>
        <end position="194"/>
    </location>
</feature>